<dbReference type="InterPro" id="IPR003613">
    <property type="entry name" value="Ubox_domain"/>
</dbReference>
<proteinExistence type="predicted"/>
<dbReference type="AlphaFoldDB" id="B3ETJ3"/>
<keyword evidence="4" id="KW-1185">Reference proteome</keyword>
<dbReference type="HOGENOM" id="CLU_493188_0_0_10"/>
<dbReference type="KEGG" id="aas:Aasi_1218"/>
<keyword evidence="1" id="KW-0175">Coiled coil</keyword>
<evidence type="ECO:0000256" key="1">
    <source>
        <dbReference type="SAM" id="Coils"/>
    </source>
</evidence>
<dbReference type="SUPFAM" id="SSF81901">
    <property type="entry name" value="HCP-like"/>
    <property type="match status" value="2"/>
</dbReference>
<dbReference type="eggNOG" id="COG0790">
    <property type="taxonomic scope" value="Bacteria"/>
</dbReference>
<evidence type="ECO:0000313" key="4">
    <source>
        <dbReference type="Proteomes" id="UP000001227"/>
    </source>
</evidence>
<organism evidence="3 4">
    <name type="scientific">Amoebophilus asiaticus (strain 5a2)</name>
    <dbReference type="NCBI Taxonomy" id="452471"/>
    <lineage>
        <taxon>Bacteria</taxon>
        <taxon>Pseudomonadati</taxon>
        <taxon>Bacteroidota</taxon>
        <taxon>Cytophagia</taxon>
        <taxon>Cytophagales</taxon>
        <taxon>Amoebophilaceae</taxon>
        <taxon>Candidatus Amoebophilus</taxon>
    </lineage>
</organism>
<dbReference type="Proteomes" id="UP000001227">
    <property type="component" value="Chromosome"/>
</dbReference>
<reference evidence="3 4" key="1">
    <citation type="journal article" date="2010" name="J. Bacteriol.">
        <title>The genome of the amoeba symbiont 'Candidatus Amoebophilus asiaticus' reveals common mechanisms for host cell interaction among amoeba-associated bacteria.</title>
        <authorList>
            <person name="Schmitz-Esser S."/>
            <person name="Tischler P."/>
            <person name="Arnold R."/>
            <person name="Montanaro J."/>
            <person name="Wagner M."/>
            <person name="Rattei T."/>
            <person name="Horn M."/>
        </authorList>
    </citation>
    <scope>NUCLEOTIDE SEQUENCE [LARGE SCALE GENOMIC DNA]</scope>
    <source>
        <strain evidence="3 4">5a2</strain>
    </source>
</reference>
<protein>
    <recommendedName>
        <fullName evidence="2">U-box domain-containing protein</fullName>
    </recommendedName>
</protein>
<dbReference type="STRING" id="452471.Aasi_1218"/>
<dbReference type="PANTHER" id="PTHR11102">
    <property type="entry name" value="SEL-1-LIKE PROTEIN"/>
    <property type="match status" value="1"/>
</dbReference>
<dbReference type="RefSeq" id="WP_012473300.1">
    <property type="nucleotide sequence ID" value="NC_010830.1"/>
</dbReference>
<dbReference type="InterPro" id="IPR050767">
    <property type="entry name" value="Sel1_AlgK"/>
</dbReference>
<dbReference type="SMART" id="SM00671">
    <property type="entry name" value="SEL1"/>
    <property type="match status" value="7"/>
</dbReference>
<dbReference type="OrthoDB" id="879166at2"/>
<gene>
    <name evidence="3" type="ordered locus">Aasi_1218</name>
</gene>
<dbReference type="EMBL" id="CP001102">
    <property type="protein sequence ID" value="ACE06545.1"/>
    <property type="molecule type" value="Genomic_DNA"/>
</dbReference>
<feature type="coiled-coil region" evidence="1">
    <location>
        <begin position="98"/>
        <end position="171"/>
    </location>
</feature>
<dbReference type="Gene3D" id="1.25.40.10">
    <property type="entry name" value="Tetratricopeptide repeat domain"/>
    <property type="match status" value="2"/>
</dbReference>
<dbReference type="Gene3D" id="3.30.40.10">
    <property type="entry name" value="Zinc/RING finger domain, C3HC4 (zinc finger)"/>
    <property type="match status" value="1"/>
</dbReference>
<dbReference type="Pfam" id="PF08238">
    <property type="entry name" value="Sel1"/>
    <property type="match status" value="7"/>
</dbReference>
<evidence type="ECO:0000313" key="3">
    <source>
        <dbReference type="EMBL" id="ACE06545.1"/>
    </source>
</evidence>
<dbReference type="InterPro" id="IPR006597">
    <property type="entry name" value="Sel1-like"/>
</dbReference>
<sequence length="552" mass="63233">MEEGEEEAAEDKLSDENIPDECFCPITQEIMEDPVIAQDSHSYERSAIQRWFDVGKRVSPMTGKRLLSTELIANYTMRSLIQDIKAQVPVLTRHKLDIRNIEAAIKLREEEIEEKLIQKGHLVEKESQERLSLEEKLQQKEIELQQHKRKLEEKTAQLHIMEKRIGLLKEQVNSFIERDKQMRTTMQECILQMQQYMVQPGPPVSSSSSSVSAFQQKVKEGVLEGNHNNKAEQDYPAVSEQKLRYFLDSKRLKGKVLDEQEAIKHCKEGATIGHMYAQYVLGNKYRSGRQGLKRNYAKAKRWYEKAAEQGYAEAQYKLGAMYDNGEGVTIDFIEAKKCYEKAACQGVAVAQARLASLYYYGRGVQLNRAEAERLCLQIREKIAIDAQKGDADCQLSLGWMYYHGCGIRRNYSRAMAWYLKSANQGCAAAQNNLGVMYAYDWFGAIKKDYTKAREWYQKAAEQGYAHAQSNLGGLYYSGQGVEKDDRKACEWYQKAAEQGYAHAQYSLGIMYRNGFGVGKDNIKAIEWFRKAAEKGYEDAQIILNSVVIHFSS</sequence>
<evidence type="ECO:0000259" key="2">
    <source>
        <dbReference type="PROSITE" id="PS51698"/>
    </source>
</evidence>
<dbReference type="GO" id="GO:0016567">
    <property type="term" value="P:protein ubiquitination"/>
    <property type="evidence" value="ECO:0007669"/>
    <property type="project" value="InterPro"/>
</dbReference>
<dbReference type="SUPFAM" id="SSF57850">
    <property type="entry name" value="RING/U-box"/>
    <property type="match status" value="1"/>
</dbReference>
<dbReference type="Pfam" id="PF04564">
    <property type="entry name" value="U-box"/>
    <property type="match status" value="1"/>
</dbReference>
<dbReference type="SMART" id="SM00504">
    <property type="entry name" value="Ubox"/>
    <property type="match status" value="1"/>
</dbReference>
<feature type="domain" description="U-box" evidence="2">
    <location>
        <begin position="17"/>
        <end position="91"/>
    </location>
</feature>
<name>B3ETJ3_AMOA5</name>
<dbReference type="InterPro" id="IPR013083">
    <property type="entry name" value="Znf_RING/FYVE/PHD"/>
</dbReference>
<dbReference type="CDD" id="cd16655">
    <property type="entry name" value="RING-Ubox_WDSUB1-like"/>
    <property type="match status" value="1"/>
</dbReference>
<dbReference type="GO" id="GO:0004842">
    <property type="term" value="F:ubiquitin-protein transferase activity"/>
    <property type="evidence" value="ECO:0007669"/>
    <property type="project" value="InterPro"/>
</dbReference>
<accession>B3ETJ3</accession>
<dbReference type="PANTHER" id="PTHR11102:SF160">
    <property type="entry name" value="ERAD-ASSOCIATED E3 UBIQUITIN-PROTEIN LIGASE COMPONENT HRD3"/>
    <property type="match status" value="1"/>
</dbReference>
<dbReference type="PROSITE" id="PS51698">
    <property type="entry name" value="U_BOX"/>
    <property type="match status" value="1"/>
</dbReference>
<dbReference type="InterPro" id="IPR011990">
    <property type="entry name" value="TPR-like_helical_dom_sf"/>
</dbReference>
<dbReference type="eggNOG" id="COG1196">
    <property type="taxonomic scope" value="Bacteria"/>
</dbReference>